<comment type="caution">
    <text evidence="4">The sequence shown here is derived from an EMBL/GenBank/DDBJ whole genome shotgun (WGS) entry which is preliminary data.</text>
</comment>
<feature type="region of interest" description="Disordered" evidence="2">
    <location>
        <begin position="113"/>
        <end position="132"/>
    </location>
</feature>
<dbReference type="OrthoDB" id="778454at2759"/>
<dbReference type="Proteomes" id="UP000825935">
    <property type="component" value="Chromosome 3"/>
</dbReference>
<dbReference type="AlphaFoldDB" id="A0A8T2V4M4"/>
<dbReference type="PANTHER" id="PTHR33067">
    <property type="entry name" value="RNA-DIRECTED DNA POLYMERASE-RELATED"/>
    <property type="match status" value="1"/>
</dbReference>
<keyword evidence="1" id="KW-0479">Metal-binding</keyword>
<feature type="compositionally biased region" description="Basic and acidic residues" evidence="2">
    <location>
        <begin position="113"/>
        <end position="126"/>
    </location>
</feature>
<sequence>MQVNWASPSVSVHQPLLLTPRFQVESMYTTPQVNPSNERKPPFRRQARPFMCYRCDEYGHFQGKCSLPEGSPPCRFCPDTMDHYSKDCPKQKASASGSAPSYQVNVISVDKEKQPTIHSSKREESNTLKYPGTQFSPVHSQWHLSEKEDPNGCDSPRKYGRFVSPKKVDPFFKNGQVDLKEEKVTKKFDQFCKVKQVDLKEEQVTKKFDQFYKNVHVHKVDQFLENGQLEVAQTFKNSLLKKGQIFEVDLFSQDDSIQENRLFFEIDSFTQIHATPLSDLGQLGDDSLHNHGPEKETPSYAPELEPDSQHSQQREEGNQELNASPSFSSSPEARVVELQEMDQEQGVQTRAQKKKAEAMVLQEKDSSTKNYEVLQEIDKVFEETMRELHSCNKPPLPSPIPSIIKMEEILKNTFQQVSLYDLLRLDERFRSEVIGIIETLSPPTMLAISGGHTPTNLMKASISENFTKVSTNSLTDFRSPCLSVTIYGITINGVIIDGGSGINLMPDFTLKSLGLQLSGEAKFTITLADQSRVKPLGIVEKVPVEMDWLTFFLDFVVLNLPQVNGGFPLLIGRPWLRHIQAMHDWGNDIILVNLRGKVQKQVHLDPKGSHGGNAHSFTILEEQYIPIAEACNEIEINDDQDLLEWMEAFPCYGISICEGDSEQVETLGLGEPVMDLRRGKKGVSKDLTQGKEKRASIDDLPIPSDIPWMKELPPSWTQEKESKINIEESPAYPQCIFEDQNEQSAMSSQPVRQVNLGNEEHSQPILLATWLWDHPSLLHQVTTFMQNFKDVFAWSYHDLEGIPIHLGEHSIPLIHDAKPIRRRIYRLNPKY</sequence>
<dbReference type="EMBL" id="CM035408">
    <property type="protein sequence ID" value="KAH7441006.1"/>
    <property type="molecule type" value="Genomic_DNA"/>
</dbReference>
<feature type="compositionally biased region" description="Polar residues" evidence="2">
    <location>
        <begin position="319"/>
        <end position="331"/>
    </location>
</feature>
<organism evidence="4 5">
    <name type="scientific">Ceratopteris richardii</name>
    <name type="common">Triangle waterfern</name>
    <dbReference type="NCBI Taxonomy" id="49495"/>
    <lineage>
        <taxon>Eukaryota</taxon>
        <taxon>Viridiplantae</taxon>
        <taxon>Streptophyta</taxon>
        <taxon>Embryophyta</taxon>
        <taxon>Tracheophyta</taxon>
        <taxon>Polypodiopsida</taxon>
        <taxon>Polypodiidae</taxon>
        <taxon>Polypodiales</taxon>
        <taxon>Pteridineae</taxon>
        <taxon>Pteridaceae</taxon>
        <taxon>Parkerioideae</taxon>
        <taxon>Ceratopteris</taxon>
    </lineage>
</organism>
<dbReference type="InterPro" id="IPR001878">
    <property type="entry name" value="Znf_CCHC"/>
</dbReference>
<dbReference type="PROSITE" id="PS50158">
    <property type="entry name" value="ZF_CCHC"/>
    <property type="match status" value="1"/>
</dbReference>
<dbReference type="InterPro" id="IPR036875">
    <property type="entry name" value="Znf_CCHC_sf"/>
</dbReference>
<evidence type="ECO:0000256" key="2">
    <source>
        <dbReference type="SAM" id="MobiDB-lite"/>
    </source>
</evidence>
<evidence type="ECO:0000256" key="1">
    <source>
        <dbReference type="PROSITE-ProRule" id="PRU00047"/>
    </source>
</evidence>
<evidence type="ECO:0000259" key="3">
    <source>
        <dbReference type="PROSITE" id="PS50158"/>
    </source>
</evidence>
<proteinExistence type="predicted"/>
<reference evidence="4" key="1">
    <citation type="submission" date="2021-08" db="EMBL/GenBank/DDBJ databases">
        <title>WGS assembly of Ceratopteris richardii.</title>
        <authorList>
            <person name="Marchant D.B."/>
            <person name="Chen G."/>
            <person name="Jenkins J."/>
            <person name="Shu S."/>
            <person name="Leebens-Mack J."/>
            <person name="Grimwood J."/>
            <person name="Schmutz J."/>
            <person name="Soltis P."/>
            <person name="Soltis D."/>
            <person name="Chen Z.-H."/>
        </authorList>
    </citation>
    <scope>NUCLEOTIDE SEQUENCE</scope>
    <source>
        <strain evidence="4">Whitten #5841</strain>
        <tissue evidence="4">Leaf</tissue>
    </source>
</reference>
<evidence type="ECO:0000313" key="5">
    <source>
        <dbReference type="Proteomes" id="UP000825935"/>
    </source>
</evidence>
<feature type="compositionally biased region" description="Basic and acidic residues" evidence="2">
    <location>
        <begin position="286"/>
        <end position="297"/>
    </location>
</feature>
<keyword evidence="1" id="KW-0863">Zinc-finger</keyword>
<dbReference type="GO" id="GO:0003676">
    <property type="term" value="F:nucleic acid binding"/>
    <property type="evidence" value="ECO:0007669"/>
    <property type="project" value="InterPro"/>
</dbReference>
<dbReference type="SUPFAM" id="SSF57756">
    <property type="entry name" value="Retrovirus zinc finger-like domains"/>
    <property type="match status" value="1"/>
</dbReference>
<dbReference type="Gene3D" id="4.10.60.10">
    <property type="entry name" value="Zinc finger, CCHC-type"/>
    <property type="match status" value="1"/>
</dbReference>
<dbReference type="Gene3D" id="2.40.70.10">
    <property type="entry name" value="Acid Proteases"/>
    <property type="match status" value="1"/>
</dbReference>
<protein>
    <recommendedName>
        <fullName evidence="3">CCHC-type domain-containing protein</fullName>
    </recommendedName>
</protein>
<dbReference type="InterPro" id="IPR021109">
    <property type="entry name" value="Peptidase_aspartic_dom_sf"/>
</dbReference>
<dbReference type="SMART" id="SM00343">
    <property type="entry name" value="ZnF_C2HC"/>
    <property type="match status" value="2"/>
</dbReference>
<gene>
    <name evidence="4" type="ORF">KP509_03G020700</name>
</gene>
<dbReference type="PANTHER" id="PTHR33067:SF35">
    <property type="entry name" value="ASPARTIC PEPTIDASE DDI1-TYPE DOMAIN-CONTAINING PROTEIN"/>
    <property type="match status" value="1"/>
</dbReference>
<dbReference type="CDD" id="cd00303">
    <property type="entry name" value="retropepsin_like"/>
    <property type="match status" value="1"/>
</dbReference>
<name>A0A8T2V4M4_CERRI</name>
<evidence type="ECO:0000313" key="4">
    <source>
        <dbReference type="EMBL" id="KAH7441006.1"/>
    </source>
</evidence>
<keyword evidence="5" id="KW-1185">Reference proteome</keyword>
<feature type="region of interest" description="Disordered" evidence="2">
    <location>
        <begin position="280"/>
        <end position="334"/>
    </location>
</feature>
<accession>A0A8T2V4M4</accession>
<keyword evidence="1" id="KW-0862">Zinc</keyword>
<feature type="domain" description="CCHC-type" evidence="3">
    <location>
        <begin position="52"/>
        <end position="65"/>
    </location>
</feature>
<dbReference type="GO" id="GO:0008270">
    <property type="term" value="F:zinc ion binding"/>
    <property type="evidence" value="ECO:0007669"/>
    <property type="project" value="UniProtKB-KW"/>
</dbReference>